<dbReference type="AlphaFoldDB" id="F5Y3U4"/>
<dbReference type="HOGENOM" id="CLU_017584_4_3_4"/>
<evidence type="ECO:0000256" key="7">
    <source>
        <dbReference type="SAM" id="MobiDB-lite"/>
    </source>
</evidence>
<evidence type="ECO:0000256" key="2">
    <source>
        <dbReference type="ARBA" id="ARBA00007441"/>
    </source>
</evidence>
<evidence type="ECO:0000256" key="6">
    <source>
        <dbReference type="RuleBase" id="RU000481"/>
    </source>
</evidence>
<dbReference type="PANTHER" id="PTHR46383:SF1">
    <property type="entry name" value="ASPARTATE AMINOTRANSFERASE"/>
    <property type="match status" value="1"/>
</dbReference>
<evidence type="ECO:0000313" key="9">
    <source>
        <dbReference type="EMBL" id="AEG93751.1"/>
    </source>
</evidence>
<reference evidence="9 10" key="2">
    <citation type="journal article" date="2011" name="PLoS ONE">
        <title>The Cyst-Dividing Bacterium Ramlibacter tataouinensis TTB310 Genome Reveals a Well-Stocked Toolbox for Adaptation to a Desert Environment.</title>
        <authorList>
            <person name="De Luca G."/>
            <person name="Barakat M."/>
            <person name="Ortet P."/>
            <person name="Fochesato S."/>
            <person name="Jourlin-Castelli C."/>
            <person name="Ansaldi M."/>
            <person name="Py B."/>
            <person name="Fichant G."/>
            <person name="Coutinho P.M."/>
            <person name="Voulhoux R."/>
            <person name="Bastien O."/>
            <person name="Marechal E."/>
            <person name="Henrissat B."/>
            <person name="Quentin Y."/>
            <person name="Noirot P."/>
            <person name="Filloux A."/>
            <person name="Mejean V."/>
            <person name="Dubow M.S."/>
            <person name="Barras F."/>
            <person name="Barbe V."/>
            <person name="Weissenbach J."/>
            <person name="Mihalcescu I."/>
            <person name="Vermeglio A."/>
            <person name="Achouak W."/>
            <person name="Heulin T."/>
        </authorList>
    </citation>
    <scope>NUCLEOTIDE SEQUENCE [LARGE SCALE GENOMIC DNA]</scope>
    <source>
        <strain evidence="10">ATCC BAA-407 / DSM 14655 / LMG 21543 / TTB310</strain>
    </source>
</reference>
<evidence type="ECO:0000256" key="5">
    <source>
        <dbReference type="ARBA" id="ARBA00022898"/>
    </source>
</evidence>
<dbReference type="CDD" id="cd00609">
    <property type="entry name" value="AAT_like"/>
    <property type="match status" value="1"/>
</dbReference>
<dbReference type="GO" id="GO:0030170">
    <property type="term" value="F:pyridoxal phosphate binding"/>
    <property type="evidence" value="ECO:0007669"/>
    <property type="project" value="InterPro"/>
</dbReference>
<dbReference type="InterPro" id="IPR050596">
    <property type="entry name" value="AspAT/PAT-like"/>
</dbReference>
<evidence type="ECO:0000259" key="8">
    <source>
        <dbReference type="Pfam" id="PF00155"/>
    </source>
</evidence>
<dbReference type="InterPro" id="IPR004839">
    <property type="entry name" value="Aminotransferase_I/II_large"/>
</dbReference>
<gene>
    <name evidence="9" type="ordered locus">Rta_26500</name>
</gene>
<dbReference type="eggNOG" id="COG0436">
    <property type="taxonomic scope" value="Bacteria"/>
</dbReference>
<dbReference type="NCBIfam" id="NF004770">
    <property type="entry name" value="PRK06108.1"/>
    <property type="match status" value="1"/>
</dbReference>
<dbReference type="InterPro" id="IPR015421">
    <property type="entry name" value="PyrdxlP-dep_Trfase_major"/>
</dbReference>
<dbReference type="InterPro" id="IPR004838">
    <property type="entry name" value="NHTrfase_class1_PyrdxlP-BS"/>
</dbReference>
<dbReference type="InterPro" id="IPR015422">
    <property type="entry name" value="PyrdxlP-dep_Trfase_small"/>
</dbReference>
<evidence type="ECO:0000256" key="4">
    <source>
        <dbReference type="ARBA" id="ARBA00022679"/>
    </source>
</evidence>
<reference evidence="10" key="1">
    <citation type="submission" date="2006-01" db="EMBL/GenBank/DDBJ databases">
        <title>Genome of the cyst-dividing bacterium Ramlibacter tataouinensis.</title>
        <authorList>
            <person name="Barakat M."/>
            <person name="Ortet P."/>
            <person name="De Luca G."/>
            <person name="Jourlin-Castelli C."/>
            <person name="Ansaldi M."/>
            <person name="Py B."/>
            <person name="Fichant G."/>
            <person name="Coutinho P."/>
            <person name="Voulhoux R."/>
            <person name="Bastien O."/>
            <person name="Roy S."/>
            <person name="Marechal E."/>
            <person name="Henrissat B."/>
            <person name="Quentin Y."/>
            <person name="Noirot P."/>
            <person name="Filloux A."/>
            <person name="Mejean V."/>
            <person name="DuBow M."/>
            <person name="Barras F."/>
            <person name="Heulin T."/>
        </authorList>
    </citation>
    <scope>NUCLEOTIDE SEQUENCE [LARGE SCALE GENOMIC DNA]</scope>
    <source>
        <strain evidence="10">ATCC BAA-407 / DSM 14655 / LMG 21543 / TTB310</strain>
    </source>
</reference>
<dbReference type="GO" id="GO:0006520">
    <property type="term" value="P:amino acid metabolic process"/>
    <property type="evidence" value="ECO:0007669"/>
    <property type="project" value="InterPro"/>
</dbReference>
<dbReference type="PROSITE" id="PS00105">
    <property type="entry name" value="AA_TRANSFER_CLASS_1"/>
    <property type="match status" value="1"/>
</dbReference>
<dbReference type="Proteomes" id="UP000008385">
    <property type="component" value="Chromosome"/>
</dbReference>
<evidence type="ECO:0000313" key="10">
    <source>
        <dbReference type="Proteomes" id="UP000008385"/>
    </source>
</evidence>
<dbReference type="GO" id="GO:0008483">
    <property type="term" value="F:transaminase activity"/>
    <property type="evidence" value="ECO:0007669"/>
    <property type="project" value="UniProtKB-KW"/>
</dbReference>
<dbReference type="InterPro" id="IPR015424">
    <property type="entry name" value="PyrdxlP-dep_Trfase"/>
</dbReference>
<dbReference type="Gene3D" id="3.90.1150.10">
    <property type="entry name" value="Aspartate Aminotransferase, domain 1"/>
    <property type="match status" value="1"/>
</dbReference>
<dbReference type="RefSeq" id="WP_013901983.1">
    <property type="nucleotide sequence ID" value="NC_015677.1"/>
</dbReference>
<dbReference type="OrthoDB" id="9803354at2"/>
<dbReference type="KEGG" id="rta:Rta_26500"/>
<dbReference type="PANTHER" id="PTHR46383">
    <property type="entry name" value="ASPARTATE AMINOTRANSFERASE"/>
    <property type="match status" value="1"/>
</dbReference>
<keyword evidence="3 6" id="KW-0032">Aminotransferase</keyword>
<comment type="cofactor">
    <cofactor evidence="1 6">
        <name>pyridoxal 5'-phosphate</name>
        <dbReference type="ChEBI" id="CHEBI:597326"/>
    </cofactor>
</comment>
<dbReference type="EC" id="2.6.1.-" evidence="6"/>
<name>F5Y3U4_RAMTT</name>
<organism evidence="9 10">
    <name type="scientific">Ramlibacter tataouinensis (strain ATCC BAA-407 / DSM 14655 / LMG 21543 / TTB310)</name>
    <dbReference type="NCBI Taxonomy" id="365046"/>
    <lineage>
        <taxon>Bacteria</taxon>
        <taxon>Pseudomonadati</taxon>
        <taxon>Pseudomonadota</taxon>
        <taxon>Betaproteobacteria</taxon>
        <taxon>Burkholderiales</taxon>
        <taxon>Comamonadaceae</taxon>
        <taxon>Ramlibacter</taxon>
    </lineage>
</organism>
<protein>
    <recommendedName>
        <fullName evidence="6">Aminotransferase</fullName>
        <ecNumber evidence="6">2.6.1.-</ecNumber>
    </recommendedName>
</protein>
<dbReference type="STRING" id="365046.Rta_26500"/>
<feature type="region of interest" description="Disordered" evidence="7">
    <location>
        <begin position="1"/>
        <end position="23"/>
    </location>
</feature>
<sequence>MARSFPASGRGRKSRKDYSRTPNYSHSMRQTILDLEASRIREVANAGLGRPDVLAFWFGESDEVTPDFIRQAAIDSLHKGETFYAHNLGLPELRQAIAGYTSALHGPVGADRIAVTSGGVNALMLAVQALVDAGDEVVAVTPVWPNLTAQPQIMGARLRTVPLRPVQGAWTLDLPALLAAVTPATRLLVVNAPNNPTGWTLGRAEQQAILDHCRATGTWILADEVYERLYYEDTPGPALGRPEPGAPLRGEARSASGGAGPCAPSFLDIARPDDRLVVAHSFSKSFLMTGWRLGWLVMPPAMTEPMGKLVEFNTSCASVFTQRAALAALARADEVTPRVVAHLKACRDTLVPQLQALPRVRVSPARGGMYAFFQLEGSGDSLKVAKRLVGEAGLGLAPGTAFGPEAQGWLRWCFASRDLDRLSQGVERLRRWLD</sequence>
<feature type="region of interest" description="Disordered" evidence="7">
    <location>
        <begin position="236"/>
        <end position="257"/>
    </location>
</feature>
<evidence type="ECO:0000256" key="1">
    <source>
        <dbReference type="ARBA" id="ARBA00001933"/>
    </source>
</evidence>
<accession>F5Y3U4</accession>
<comment type="similarity">
    <text evidence="2 6">Belongs to the class-I pyridoxal-phosphate-dependent aminotransferase family.</text>
</comment>
<keyword evidence="5" id="KW-0663">Pyridoxal phosphate</keyword>
<dbReference type="PATRIC" id="fig|365046.3.peg.2710"/>
<evidence type="ECO:0000256" key="3">
    <source>
        <dbReference type="ARBA" id="ARBA00022576"/>
    </source>
</evidence>
<keyword evidence="4 6" id="KW-0808">Transferase</keyword>
<dbReference type="EMBL" id="CP000245">
    <property type="protein sequence ID" value="AEG93751.1"/>
    <property type="molecule type" value="Genomic_DNA"/>
</dbReference>
<dbReference type="Pfam" id="PF00155">
    <property type="entry name" value="Aminotran_1_2"/>
    <property type="match status" value="1"/>
</dbReference>
<feature type="domain" description="Aminotransferase class I/classII large" evidence="8">
    <location>
        <begin position="62"/>
        <end position="429"/>
    </location>
</feature>
<dbReference type="SUPFAM" id="SSF53383">
    <property type="entry name" value="PLP-dependent transferases"/>
    <property type="match status" value="1"/>
</dbReference>
<proteinExistence type="inferred from homology"/>
<keyword evidence="10" id="KW-1185">Reference proteome</keyword>
<dbReference type="Gene3D" id="3.40.640.10">
    <property type="entry name" value="Type I PLP-dependent aspartate aminotransferase-like (Major domain)"/>
    <property type="match status" value="1"/>
</dbReference>